<keyword evidence="4" id="KW-0456">Lyase</keyword>
<dbReference type="PANTHER" id="PTHR39210:SF1">
    <property type="entry name" value="HEPARIN-SULFATE LYASE"/>
    <property type="match status" value="1"/>
</dbReference>
<sequence>MFKKLLNDSGFLFLIHKKKYGELLKLIALYGVDKVKKSSQKHIDKIDKIDLSFENLINITNLHLKNEKQALYQIQLVGLEVNLSDTIFDYEFKDQESLFSVYRFRWLLIGLEHYQDYGFVKASIHVINKWIENFEVSGKKINETYSICERLLNILYFILVVKKNDASLLNELKVKKLEQIYKVQILDILNNIEDRGKYTNNHIINNARALYILGGVFQNNDLIQRAKKILDTHLHNHIKEGVLLEGSFHYQVLLTRTILEMYHIALKIDDDEMMRVLRPYVVQMLSVTQSLHSDFSDKYPVIGDISPDFPIEFFQGYPFSKSQQNSPWNNLFHINFTDIDFTFKSQYQYWEKYIFDAIEIWIVKKNNGLLPHGHNDNGSFHIFYQGQPILIDIGRFTYERNTMYDFMLLQSMHNGIANDIDLGRSSVFFGYFNKISSVKVKKNKNQIDVVLVDCFNEKKFSYSLSIGEKSITIQSKTMLQLFFSTIDTIKQNSIEVGDLKIIVKNKKIVLDNILCANNYGDIVLAQKVIGMNDD</sequence>
<feature type="domain" description="Heparinase II/III-like C-terminal" evidence="5">
    <location>
        <begin position="368"/>
        <end position="417"/>
    </location>
</feature>
<evidence type="ECO:0000256" key="1">
    <source>
        <dbReference type="ARBA" id="ARBA00004418"/>
    </source>
</evidence>
<dbReference type="InterPro" id="IPR012480">
    <property type="entry name" value="Hepar_II_III_C"/>
</dbReference>
<gene>
    <name evidence="6" type="ORF">MNB_SM-3-88</name>
</gene>
<keyword evidence="3" id="KW-0574">Periplasm</keyword>
<dbReference type="SUPFAM" id="SSF48230">
    <property type="entry name" value="Chondroitin AC/alginate lyase"/>
    <property type="match status" value="1"/>
</dbReference>
<dbReference type="Pfam" id="PF07940">
    <property type="entry name" value="Hepar_II_III_C"/>
    <property type="match status" value="1"/>
</dbReference>
<organism evidence="6">
    <name type="scientific">hydrothermal vent metagenome</name>
    <dbReference type="NCBI Taxonomy" id="652676"/>
    <lineage>
        <taxon>unclassified sequences</taxon>
        <taxon>metagenomes</taxon>
        <taxon>ecological metagenomes</taxon>
    </lineage>
</organism>
<keyword evidence="2" id="KW-0732">Signal</keyword>
<protein>
    <recommendedName>
        <fullName evidence="5">Heparinase II/III-like C-terminal domain-containing protein</fullName>
    </recommendedName>
</protein>
<dbReference type="InterPro" id="IPR008929">
    <property type="entry name" value="Chondroitin_lyas"/>
</dbReference>
<dbReference type="PANTHER" id="PTHR39210">
    <property type="entry name" value="HEPARIN-SULFATE LYASE"/>
    <property type="match status" value="1"/>
</dbReference>
<dbReference type="AlphaFoldDB" id="A0A1W1D314"/>
<dbReference type="Gene3D" id="1.50.10.100">
    <property type="entry name" value="Chondroitin AC/alginate lyase"/>
    <property type="match status" value="1"/>
</dbReference>
<dbReference type="GO" id="GO:0042597">
    <property type="term" value="C:periplasmic space"/>
    <property type="evidence" value="ECO:0007669"/>
    <property type="project" value="UniProtKB-SubCell"/>
</dbReference>
<dbReference type="Gene3D" id="2.70.98.70">
    <property type="match status" value="1"/>
</dbReference>
<proteinExistence type="predicted"/>
<evidence type="ECO:0000259" key="5">
    <source>
        <dbReference type="Pfam" id="PF07940"/>
    </source>
</evidence>
<evidence type="ECO:0000256" key="2">
    <source>
        <dbReference type="ARBA" id="ARBA00022729"/>
    </source>
</evidence>
<accession>A0A1W1D314</accession>
<reference evidence="6" key="1">
    <citation type="submission" date="2016-10" db="EMBL/GenBank/DDBJ databases">
        <authorList>
            <person name="de Groot N.N."/>
        </authorList>
    </citation>
    <scope>NUCLEOTIDE SEQUENCE</scope>
</reference>
<evidence type="ECO:0000256" key="4">
    <source>
        <dbReference type="ARBA" id="ARBA00023239"/>
    </source>
</evidence>
<dbReference type="GO" id="GO:0016829">
    <property type="term" value="F:lyase activity"/>
    <property type="evidence" value="ECO:0007669"/>
    <property type="project" value="UniProtKB-KW"/>
</dbReference>
<comment type="subcellular location">
    <subcellularLocation>
        <location evidence="1">Periplasm</location>
    </subcellularLocation>
</comment>
<evidence type="ECO:0000313" key="6">
    <source>
        <dbReference type="EMBL" id="SFV74954.1"/>
    </source>
</evidence>
<name>A0A1W1D314_9ZZZZ</name>
<dbReference type="EMBL" id="FPHP01000011">
    <property type="protein sequence ID" value="SFV74954.1"/>
    <property type="molecule type" value="Genomic_DNA"/>
</dbReference>
<evidence type="ECO:0000256" key="3">
    <source>
        <dbReference type="ARBA" id="ARBA00022764"/>
    </source>
</evidence>